<proteinExistence type="predicted"/>
<dbReference type="Proteomes" id="UP000317093">
    <property type="component" value="Chromosome"/>
</dbReference>
<name>A0A518B753_9BACT</name>
<protein>
    <recommendedName>
        <fullName evidence="3">Carboxypeptidase regulatory-like domain-containing protein</fullName>
    </recommendedName>
</protein>
<organism evidence="1 2">
    <name type="scientific">Kolteria novifilia</name>
    <dbReference type="NCBI Taxonomy" id="2527975"/>
    <lineage>
        <taxon>Bacteria</taxon>
        <taxon>Pseudomonadati</taxon>
        <taxon>Planctomycetota</taxon>
        <taxon>Planctomycetia</taxon>
        <taxon>Kolteriales</taxon>
        <taxon>Kolteriaceae</taxon>
        <taxon>Kolteria</taxon>
    </lineage>
</organism>
<dbReference type="AlphaFoldDB" id="A0A518B753"/>
<evidence type="ECO:0008006" key="3">
    <source>
        <dbReference type="Google" id="ProtNLM"/>
    </source>
</evidence>
<sequence length="143" mass="15119">MSQRRTRTFVNRVGLGVLLLAGVGCSHRPHSDRPVGNVVITLMQAGSPMTSGQVNLVNPTIAGGGGGSVGADGTVTMSDILEGEYTVVVLPPDLMGEPVEENPVPGRLAFDKSFPKKYRSPQTSPLKTKVIEGDTTQVTFELE</sequence>
<dbReference type="EMBL" id="CP036279">
    <property type="protein sequence ID" value="QDU62808.1"/>
    <property type="molecule type" value="Genomic_DNA"/>
</dbReference>
<evidence type="ECO:0000313" key="1">
    <source>
        <dbReference type="EMBL" id="QDU62808.1"/>
    </source>
</evidence>
<dbReference type="RefSeq" id="WP_145259811.1">
    <property type="nucleotide sequence ID" value="NZ_CP036279.1"/>
</dbReference>
<gene>
    <name evidence="1" type="ORF">Pan216_36790</name>
</gene>
<accession>A0A518B753</accession>
<keyword evidence="2" id="KW-1185">Reference proteome</keyword>
<dbReference type="KEGG" id="knv:Pan216_36790"/>
<dbReference type="PROSITE" id="PS51257">
    <property type="entry name" value="PROKAR_LIPOPROTEIN"/>
    <property type="match status" value="1"/>
</dbReference>
<evidence type="ECO:0000313" key="2">
    <source>
        <dbReference type="Proteomes" id="UP000317093"/>
    </source>
</evidence>
<reference evidence="1 2" key="1">
    <citation type="submission" date="2019-02" db="EMBL/GenBank/DDBJ databases">
        <title>Deep-cultivation of Planctomycetes and their phenomic and genomic characterization uncovers novel biology.</title>
        <authorList>
            <person name="Wiegand S."/>
            <person name="Jogler M."/>
            <person name="Boedeker C."/>
            <person name="Pinto D."/>
            <person name="Vollmers J."/>
            <person name="Rivas-Marin E."/>
            <person name="Kohn T."/>
            <person name="Peeters S.H."/>
            <person name="Heuer A."/>
            <person name="Rast P."/>
            <person name="Oberbeckmann S."/>
            <person name="Bunk B."/>
            <person name="Jeske O."/>
            <person name="Meyerdierks A."/>
            <person name="Storesund J.E."/>
            <person name="Kallscheuer N."/>
            <person name="Luecker S."/>
            <person name="Lage O.M."/>
            <person name="Pohl T."/>
            <person name="Merkel B.J."/>
            <person name="Hornburger P."/>
            <person name="Mueller R.-W."/>
            <person name="Bruemmer F."/>
            <person name="Labrenz M."/>
            <person name="Spormann A.M."/>
            <person name="Op den Camp H."/>
            <person name="Overmann J."/>
            <person name="Amann R."/>
            <person name="Jetten M.S.M."/>
            <person name="Mascher T."/>
            <person name="Medema M.H."/>
            <person name="Devos D.P."/>
            <person name="Kaster A.-K."/>
            <person name="Ovreas L."/>
            <person name="Rohde M."/>
            <person name="Galperin M.Y."/>
            <person name="Jogler C."/>
        </authorList>
    </citation>
    <scope>NUCLEOTIDE SEQUENCE [LARGE SCALE GENOMIC DNA]</scope>
    <source>
        <strain evidence="1 2">Pan216</strain>
    </source>
</reference>